<dbReference type="Proteomes" id="UP000238083">
    <property type="component" value="Unassembled WGS sequence"/>
</dbReference>
<protein>
    <submittedName>
        <fullName evidence="1">Uncharacterized protein</fullName>
    </submittedName>
</protein>
<dbReference type="EMBL" id="PVZF01000003">
    <property type="protein sequence ID" value="PRY16883.1"/>
    <property type="molecule type" value="Genomic_DNA"/>
</dbReference>
<sequence>MSSGLSREELADVLERAHVEIGKDAGIRLLHRASTLLAEIDAAGLVQVLPPHPEDPDHNPRARIDWPEVVAGVERGGRFTGPHGRRRDESVVRIALSLLGVLQIDLHTELNMLDRPTTALVLAAIGASTQSHYDSYERLLPDGRPSGWSGTVFRPPLFPWPETPPGPAPGQGTLSLWPAAEEETAALAAALANPYPEVGLPLDDHVLRVLRHLRPADVAGMRGAGLARMRWPDDPGVRATRHELPVADVEEWLGAPLPEFDDLVPAVLRCFTLEPGPLPRRGTTLPDGEPLQVHVDLLWVAPDVDLDHLVLHHAPQDGYVQGYLSWTPWRQRDEPEDRTTDFTSAAGGHTGVSVGGTRIGVQRFEGGVTRIGWGRRVGGDLFGIALHVPREPREALEFLLRGRNVP</sequence>
<reference evidence="1 2" key="1">
    <citation type="submission" date="2018-03" db="EMBL/GenBank/DDBJ databases">
        <title>Genomic Encyclopedia of Archaeal and Bacterial Type Strains, Phase II (KMG-II): from individual species to whole genera.</title>
        <authorList>
            <person name="Goeker M."/>
        </authorList>
    </citation>
    <scope>NUCLEOTIDE SEQUENCE [LARGE SCALE GENOMIC DNA]</scope>
    <source>
        <strain evidence="1 2">DSM 19711</strain>
    </source>
</reference>
<proteinExistence type="predicted"/>
<evidence type="ECO:0000313" key="1">
    <source>
        <dbReference type="EMBL" id="PRY16883.1"/>
    </source>
</evidence>
<name>A0A2T0R6V7_9ACTN</name>
<evidence type="ECO:0000313" key="2">
    <source>
        <dbReference type="Proteomes" id="UP000238083"/>
    </source>
</evidence>
<dbReference type="RefSeq" id="WP_106209181.1">
    <property type="nucleotide sequence ID" value="NZ_PVZF01000003.1"/>
</dbReference>
<organism evidence="1 2">
    <name type="scientific">Kineococcus rhizosphaerae</name>
    <dbReference type="NCBI Taxonomy" id="559628"/>
    <lineage>
        <taxon>Bacteria</taxon>
        <taxon>Bacillati</taxon>
        <taxon>Actinomycetota</taxon>
        <taxon>Actinomycetes</taxon>
        <taxon>Kineosporiales</taxon>
        <taxon>Kineosporiaceae</taxon>
        <taxon>Kineococcus</taxon>
    </lineage>
</organism>
<dbReference type="AlphaFoldDB" id="A0A2T0R6V7"/>
<dbReference type="OrthoDB" id="3532716at2"/>
<accession>A0A2T0R6V7</accession>
<keyword evidence="2" id="KW-1185">Reference proteome</keyword>
<gene>
    <name evidence="1" type="ORF">CLV37_103315</name>
</gene>
<comment type="caution">
    <text evidence="1">The sequence shown here is derived from an EMBL/GenBank/DDBJ whole genome shotgun (WGS) entry which is preliminary data.</text>
</comment>